<dbReference type="Pfam" id="PF21781">
    <property type="entry name" value="DUF6876"/>
    <property type="match status" value="1"/>
</dbReference>
<evidence type="ECO:0000313" key="2">
    <source>
        <dbReference type="EMBL" id="MCO6414794.1"/>
    </source>
</evidence>
<reference evidence="2 3" key="1">
    <citation type="submission" date="2021-12" db="EMBL/GenBank/DDBJ databases">
        <title>Siccirubricoccus leaddurans sp. nov., a high concentration Zn2+ tolerance bacterium.</title>
        <authorList>
            <person name="Cao Y."/>
        </authorList>
    </citation>
    <scope>NUCLEOTIDE SEQUENCE [LARGE SCALE GENOMIC DNA]</scope>
    <source>
        <strain evidence="2 3">KC 17139</strain>
    </source>
</reference>
<protein>
    <recommendedName>
        <fullName evidence="1">DUF6876 domain-containing protein</fullName>
    </recommendedName>
</protein>
<gene>
    <name evidence="2" type="ORF">JYK14_01185</name>
</gene>
<evidence type="ECO:0000259" key="1">
    <source>
        <dbReference type="Pfam" id="PF21781"/>
    </source>
</evidence>
<feature type="domain" description="DUF6876" evidence="1">
    <location>
        <begin position="6"/>
        <end position="123"/>
    </location>
</feature>
<proteinExistence type="predicted"/>
<evidence type="ECO:0000313" key="3">
    <source>
        <dbReference type="Proteomes" id="UP001523392"/>
    </source>
</evidence>
<accession>A0ABT1D0L1</accession>
<sequence>MDRQTFENTLSHFRGSETFTRHGLRRDILMTEGVTWLTQNGCAWLVDAVASCQTKPHIRAEPFQHWQLHVDLATKTCVLTMDDGNGRELVKQLILYTDCLVPKLRLYLVEQGAEQVCMLTQEY</sequence>
<dbReference type="EMBL" id="JAFIRR010000008">
    <property type="protein sequence ID" value="MCO6414794.1"/>
    <property type="molecule type" value="Genomic_DNA"/>
</dbReference>
<organism evidence="2 3">
    <name type="scientific">Siccirubricoccus soli</name>
    <dbReference type="NCBI Taxonomy" id="2899147"/>
    <lineage>
        <taxon>Bacteria</taxon>
        <taxon>Pseudomonadati</taxon>
        <taxon>Pseudomonadota</taxon>
        <taxon>Alphaproteobacteria</taxon>
        <taxon>Acetobacterales</taxon>
        <taxon>Roseomonadaceae</taxon>
        <taxon>Siccirubricoccus</taxon>
    </lineage>
</organism>
<name>A0ABT1D0L1_9PROT</name>
<dbReference type="Proteomes" id="UP001523392">
    <property type="component" value="Unassembled WGS sequence"/>
</dbReference>
<dbReference type="InterPro" id="IPR049241">
    <property type="entry name" value="DUF6876"/>
</dbReference>
<dbReference type="RefSeq" id="WP_252951383.1">
    <property type="nucleotide sequence ID" value="NZ_JAFIRR010000008.1"/>
</dbReference>
<comment type="caution">
    <text evidence="2">The sequence shown here is derived from an EMBL/GenBank/DDBJ whole genome shotgun (WGS) entry which is preliminary data.</text>
</comment>
<keyword evidence="3" id="KW-1185">Reference proteome</keyword>